<dbReference type="InterPro" id="IPR004474">
    <property type="entry name" value="LytR_CpsA_psr"/>
</dbReference>
<name>A0ABY4AVG1_9MICO</name>
<dbReference type="Proteomes" id="UP000831304">
    <property type="component" value="Chromosome"/>
</dbReference>
<keyword evidence="3" id="KW-1133">Transmembrane helix</keyword>
<feature type="region of interest" description="Disordered" evidence="2">
    <location>
        <begin position="353"/>
        <end position="426"/>
    </location>
</feature>
<dbReference type="Gene3D" id="3.40.630.190">
    <property type="entry name" value="LCP protein"/>
    <property type="match status" value="1"/>
</dbReference>
<proteinExistence type="inferred from homology"/>
<protein>
    <submittedName>
        <fullName evidence="5">LCP family protein</fullName>
    </submittedName>
</protein>
<keyword evidence="3" id="KW-0812">Transmembrane</keyword>
<evidence type="ECO:0000313" key="6">
    <source>
        <dbReference type="Proteomes" id="UP000831304"/>
    </source>
</evidence>
<sequence length="426" mass="43898">MAARHGRQRRPSAWRALGKGLAASVAVLLVSTLGIAAYAVADLYDDIQEPPTFTLESEEVLAEIPDIGVMDGGLTFFLAGIDKRPADGSFGDPEEDSAVLNDVNLLVHIAQDHSHVEVVSFPRDLLVSVPECADPNGAAGETLSSMSSVKINTVFQHGGLGCVAETVEELVGIPIPLAGVVEFAGVAAISEAIGGVEVCLVDPIDDPWSGLNLSAGTHSISGLTALAFLRTRHAVGDGSDLGRISSQQAFMASLMRKVQAEGVLDDPIRMYSIAKAALANMQLSSYLQDPATLISIARTVQDLDLSKIVFVQYPTRYTEDLSAVVPSDSAEAINAALQADAPIELSATATDHASYGTAPETPAPENTAGDAPPDGAPTDGAPTDGAPAVDASGAPATDAPMDPPPLPDDVTGQAGDEVRCSTANTG</sequence>
<evidence type="ECO:0000259" key="4">
    <source>
        <dbReference type="Pfam" id="PF03816"/>
    </source>
</evidence>
<dbReference type="PANTHER" id="PTHR33392:SF6">
    <property type="entry name" value="POLYISOPRENYL-TEICHOIC ACID--PEPTIDOGLYCAN TEICHOIC ACID TRANSFERASE TAGU"/>
    <property type="match status" value="1"/>
</dbReference>
<gene>
    <name evidence="5" type="ORF">MTP13_03215</name>
</gene>
<organism evidence="5 6">
    <name type="scientific">Agromyces soli</name>
    <dbReference type="NCBI Taxonomy" id="659012"/>
    <lineage>
        <taxon>Bacteria</taxon>
        <taxon>Bacillati</taxon>
        <taxon>Actinomycetota</taxon>
        <taxon>Actinomycetes</taxon>
        <taxon>Micrococcales</taxon>
        <taxon>Microbacteriaceae</taxon>
        <taxon>Agromyces</taxon>
    </lineage>
</organism>
<feature type="compositionally biased region" description="Low complexity" evidence="2">
    <location>
        <begin position="367"/>
        <end position="400"/>
    </location>
</feature>
<accession>A0ABY4AVG1</accession>
<dbReference type="NCBIfam" id="TIGR00350">
    <property type="entry name" value="lytR_cpsA_psr"/>
    <property type="match status" value="1"/>
</dbReference>
<dbReference type="Pfam" id="PF03816">
    <property type="entry name" value="LytR_cpsA_psr"/>
    <property type="match status" value="1"/>
</dbReference>
<evidence type="ECO:0000256" key="2">
    <source>
        <dbReference type="SAM" id="MobiDB-lite"/>
    </source>
</evidence>
<keyword evidence="3" id="KW-0472">Membrane</keyword>
<comment type="similarity">
    <text evidence="1">Belongs to the LytR/CpsA/Psr (LCP) family.</text>
</comment>
<feature type="domain" description="Cell envelope-related transcriptional attenuator" evidence="4">
    <location>
        <begin position="101"/>
        <end position="259"/>
    </location>
</feature>
<feature type="transmembrane region" description="Helical" evidence="3">
    <location>
        <begin position="21"/>
        <end position="41"/>
    </location>
</feature>
<dbReference type="RefSeq" id="WP_243569614.1">
    <property type="nucleotide sequence ID" value="NZ_BAAARD010000003.1"/>
</dbReference>
<reference evidence="5 6" key="1">
    <citation type="submission" date="2022-03" db="EMBL/GenBank/DDBJ databases">
        <title>Agromyces sp. isolated from the gut of P. brevitarsis seulensis larvae.</title>
        <authorList>
            <person name="Won M."/>
            <person name="Kwon S.-W."/>
        </authorList>
    </citation>
    <scope>NUCLEOTIDE SEQUENCE [LARGE SCALE GENOMIC DNA]</scope>
    <source>
        <strain evidence="5 6">KACC 16215</strain>
    </source>
</reference>
<evidence type="ECO:0000313" key="5">
    <source>
        <dbReference type="EMBL" id="UOE26804.1"/>
    </source>
</evidence>
<dbReference type="InterPro" id="IPR050922">
    <property type="entry name" value="LytR/CpsA/Psr_CW_biosynth"/>
</dbReference>
<dbReference type="PANTHER" id="PTHR33392">
    <property type="entry name" value="POLYISOPRENYL-TEICHOIC ACID--PEPTIDOGLYCAN TEICHOIC ACID TRANSFERASE TAGU"/>
    <property type="match status" value="1"/>
</dbReference>
<evidence type="ECO:0000256" key="3">
    <source>
        <dbReference type="SAM" id="Phobius"/>
    </source>
</evidence>
<keyword evidence="6" id="KW-1185">Reference proteome</keyword>
<evidence type="ECO:0000256" key="1">
    <source>
        <dbReference type="ARBA" id="ARBA00006068"/>
    </source>
</evidence>
<dbReference type="EMBL" id="CP094533">
    <property type="protein sequence ID" value="UOE26804.1"/>
    <property type="molecule type" value="Genomic_DNA"/>
</dbReference>